<feature type="transmembrane region" description="Helical" evidence="8">
    <location>
        <begin position="21"/>
        <end position="40"/>
    </location>
</feature>
<name>A0ABT3JF32_9SPHN</name>
<feature type="transmembrane region" description="Helical" evidence="8">
    <location>
        <begin position="140"/>
        <end position="166"/>
    </location>
</feature>
<gene>
    <name evidence="9" type="primary">mreD</name>
    <name evidence="9" type="ORF">OMW55_06120</name>
</gene>
<keyword evidence="7 8" id="KW-0472">Membrane</keyword>
<keyword evidence="5" id="KW-0133">Cell shape</keyword>
<comment type="similarity">
    <text evidence="2">Belongs to the MreD family.</text>
</comment>
<evidence type="ECO:0000256" key="3">
    <source>
        <dbReference type="ARBA" id="ARBA00022475"/>
    </source>
</evidence>
<organism evidence="9 10">
    <name type="scientific">Sphingomonas arvum</name>
    <dbReference type="NCBI Taxonomy" id="2992113"/>
    <lineage>
        <taxon>Bacteria</taxon>
        <taxon>Pseudomonadati</taxon>
        <taxon>Pseudomonadota</taxon>
        <taxon>Alphaproteobacteria</taxon>
        <taxon>Sphingomonadales</taxon>
        <taxon>Sphingomonadaceae</taxon>
        <taxon>Sphingomonas</taxon>
    </lineage>
</organism>
<dbReference type="NCBIfam" id="TIGR03426">
    <property type="entry name" value="shape_MreD"/>
    <property type="match status" value="1"/>
</dbReference>
<keyword evidence="3" id="KW-1003">Cell membrane</keyword>
<feature type="transmembrane region" description="Helical" evidence="8">
    <location>
        <begin position="79"/>
        <end position="99"/>
    </location>
</feature>
<accession>A0ABT3JF32</accession>
<dbReference type="RefSeq" id="WP_264881601.1">
    <property type="nucleotide sequence ID" value="NZ_JAPDOB010000001.1"/>
</dbReference>
<evidence type="ECO:0000313" key="10">
    <source>
        <dbReference type="Proteomes" id="UP001526246"/>
    </source>
</evidence>
<comment type="caution">
    <text evidence="9">The sequence shown here is derived from an EMBL/GenBank/DDBJ whole genome shotgun (WGS) entry which is preliminary data.</text>
</comment>
<protein>
    <submittedName>
        <fullName evidence="9">Rod shape-determining protein MreD</fullName>
    </submittedName>
</protein>
<sequence length="173" mass="19379">MVRSALGNNATIGRGPRRLARYWPAGSVAIASTLSVLPIVTEVGWGPDFGFLMLIAWRLLRGDAIPAWWAAPLGLFNDLITGSPVGQSIFVWTASMLMLDLADRRTMWRDYWIEWLLAAILLFISQVVRWDVDALMGASYAFRLIWSPWIIAVLAFPLAAFTASAVDRWRLGR</sequence>
<evidence type="ECO:0000256" key="4">
    <source>
        <dbReference type="ARBA" id="ARBA00022692"/>
    </source>
</evidence>
<keyword evidence="6 8" id="KW-1133">Transmembrane helix</keyword>
<comment type="subcellular location">
    <subcellularLocation>
        <location evidence="1">Cell membrane</location>
        <topology evidence="1">Multi-pass membrane protein</topology>
    </subcellularLocation>
</comment>
<evidence type="ECO:0000313" key="9">
    <source>
        <dbReference type="EMBL" id="MCW3797380.1"/>
    </source>
</evidence>
<keyword evidence="10" id="KW-1185">Reference proteome</keyword>
<evidence type="ECO:0000256" key="7">
    <source>
        <dbReference type="ARBA" id="ARBA00023136"/>
    </source>
</evidence>
<evidence type="ECO:0000256" key="2">
    <source>
        <dbReference type="ARBA" id="ARBA00007776"/>
    </source>
</evidence>
<evidence type="ECO:0000256" key="8">
    <source>
        <dbReference type="SAM" id="Phobius"/>
    </source>
</evidence>
<dbReference type="EMBL" id="JAPDOB010000001">
    <property type="protein sequence ID" value="MCW3797380.1"/>
    <property type="molecule type" value="Genomic_DNA"/>
</dbReference>
<feature type="transmembrane region" description="Helical" evidence="8">
    <location>
        <begin position="111"/>
        <end position="128"/>
    </location>
</feature>
<reference evidence="9 10" key="1">
    <citation type="submission" date="2022-10" db="EMBL/GenBank/DDBJ databases">
        <title>Sphingomonas sp.</title>
        <authorList>
            <person name="Jin C."/>
        </authorList>
    </citation>
    <scope>NUCLEOTIDE SEQUENCE [LARGE SCALE GENOMIC DNA]</scope>
    <source>
        <strain evidence="9 10">BN140010</strain>
    </source>
</reference>
<dbReference type="InterPro" id="IPR007227">
    <property type="entry name" value="Cell_shape_determining_MreD"/>
</dbReference>
<dbReference type="Pfam" id="PF04093">
    <property type="entry name" value="MreD"/>
    <property type="match status" value="1"/>
</dbReference>
<keyword evidence="4 8" id="KW-0812">Transmembrane</keyword>
<dbReference type="Proteomes" id="UP001526246">
    <property type="component" value="Unassembled WGS sequence"/>
</dbReference>
<evidence type="ECO:0000256" key="1">
    <source>
        <dbReference type="ARBA" id="ARBA00004651"/>
    </source>
</evidence>
<proteinExistence type="inferred from homology"/>
<evidence type="ECO:0000256" key="6">
    <source>
        <dbReference type="ARBA" id="ARBA00022989"/>
    </source>
</evidence>
<evidence type="ECO:0000256" key="5">
    <source>
        <dbReference type="ARBA" id="ARBA00022960"/>
    </source>
</evidence>